<organism evidence="2 3">
    <name type="scientific">Tigheibacillus halophilus</name>
    <dbReference type="NCBI Taxonomy" id="361280"/>
    <lineage>
        <taxon>Bacteria</taxon>
        <taxon>Bacillati</taxon>
        <taxon>Bacillota</taxon>
        <taxon>Bacilli</taxon>
        <taxon>Bacillales</taxon>
        <taxon>Bacillaceae</taxon>
        <taxon>Tigheibacillus</taxon>
    </lineage>
</organism>
<evidence type="ECO:0000313" key="2">
    <source>
        <dbReference type="EMBL" id="MDY0395416.1"/>
    </source>
</evidence>
<feature type="compositionally biased region" description="Basic and acidic residues" evidence="1">
    <location>
        <begin position="95"/>
        <end position="117"/>
    </location>
</feature>
<accession>A0ABU5C7X8</accession>
<comment type="caution">
    <text evidence="2">The sequence shown here is derived from an EMBL/GenBank/DDBJ whole genome shotgun (WGS) entry which is preliminary data.</text>
</comment>
<proteinExistence type="predicted"/>
<sequence length="117" mass="13698">MSPKDIIRHPNCQCSMSVWVEEYKTESEIRSAREKSKAFNPDKDTRTASQKQQYEHQQNLHRQNNDSKKQFARYKAVLGNDAPKTLGGFKRSKKSGSENFKEMQQKYRAKVKEIRSS</sequence>
<evidence type="ECO:0000256" key="1">
    <source>
        <dbReference type="SAM" id="MobiDB-lite"/>
    </source>
</evidence>
<feature type="region of interest" description="Disordered" evidence="1">
    <location>
        <begin position="82"/>
        <end position="117"/>
    </location>
</feature>
<evidence type="ECO:0000313" key="3">
    <source>
        <dbReference type="Proteomes" id="UP001281447"/>
    </source>
</evidence>
<dbReference type="EMBL" id="JAWDIP010000003">
    <property type="protein sequence ID" value="MDY0395416.1"/>
    <property type="molecule type" value="Genomic_DNA"/>
</dbReference>
<name>A0ABU5C7X8_9BACI</name>
<feature type="compositionally biased region" description="Basic and acidic residues" evidence="1">
    <location>
        <begin position="31"/>
        <end position="46"/>
    </location>
</feature>
<feature type="region of interest" description="Disordered" evidence="1">
    <location>
        <begin position="31"/>
        <end position="70"/>
    </location>
</feature>
<reference evidence="2 3" key="1">
    <citation type="submission" date="2023-10" db="EMBL/GenBank/DDBJ databases">
        <title>Virgibacillus halophilus 5B73C genome.</title>
        <authorList>
            <person name="Miliotis G."/>
            <person name="Sengupta P."/>
            <person name="Hameed A."/>
            <person name="Chuvochina M."/>
            <person name="Mcdonagh F."/>
            <person name="Simpson A.C."/>
            <person name="Singh N.K."/>
            <person name="Rekha P.D."/>
            <person name="Raman K."/>
            <person name="Hugenholtz P."/>
            <person name="Venkateswaran K."/>
        </authorList>
    </citation>
    <scope>NUCLEOTIDE SEQUENCE [LARGE SCALE GENOMIC DNA]</scope>
    <source>
        <strain evidence="2 3">5B73C</strain>
    </source>
</reference>
<keyword evidence="3" id="KW-1185">Reference proteome</keyword>
<feature type="compositionally biased region" description="Polar residues" evidence="1">
    <location>
        <begin position="47"/>
        <end position="62"/>
    </location>
</feature>
<gene>
    <name evidence="2" type="ORF">RWE15_14445</name>
</gene>
<dbReference type="Proteomes" id="UP001281447">
    <property type="component" value="Unassembled WGS sequence"/>
</dbReference>
<protein>
    <submittedName>
        <fullName evidence="2">Uncharacterized protein</fullName>
    </submittedName>
</protein>